<dbReference type="InterPro" id="IPR005170">
    <property type="entry name" value="Transptr-assoc_dom"/>
</dbReference>
<feature type="domain" description="CNNM transmembrane" evidence="13">
    <location>
        <begin position="1"/>
        <end position="202"/>
    </location>
</feature>
<evidence type="ECO:0000256" key="5">
    <source>
        <dbReference type="ARBA" id="ARBA00022737"/>
    </source>
</evidence>
<evidence type="ECO:0000256" key="2">
    <source>
        <dbReference type="ARBA" id="ARBA00006337"/>
    </source>
</evidence>
<feature type="transmembrane region" description="Helical" evidence="11">
    <location>
        <begin position="58"/>
        <end position="79"/>
    </location>
</feature>
<keyword evidence="8 10" id="KW-0472">Membrane</keyword>
<dbReference type="InterPro" id="IPR051676">
    <property type="entry name" value="UPF0053_domain"/>
</dbReference>
<dbReference type="InterPro" id="IPR002550">
    <property type="entry name" value="CNNM"/>
</dbReference>
<keyword evidence="7 9" id="KW-0129">CBS domain</keyword>
<dbReference type="Pfam" id="PF01595">
    <property type="entry name" value="CNNM"/>
    <property type="match status" value="1"/>
</dbReference>
<gene>
    <name evidence="14" type="ORF">NNL39_11440</name>
</gene>
<keyword evidence="3" id="KW-1003">Cell membrane</keyword>
<evidence type="ECO:0000313" key="14">
    <source>
        <dbReference type="EMBL" id="UTT62260.1"/>
    </source>
</evidence>
<accession>A0ABY5FVC9</accession>
<keyword evidence="5" id="KW-0677">Repeat</keyword>
<dbReference type="CDD" id="cd04590">
    <property type="entry name" value="CBS_pair_CorC_HlyC_assoc"/>
    <property type="match status" value="1"/>
</dbReference>
<evidence type="ECO:0000259" key="12">
    <source>
        <dbReference type="PROSITE" id="PS51371"/>
    </source>
</evidence>
<dbReference type="Pfam" id="PF00571">
    <property type="entry name" value="CBS"/>
    <property type="match status" value="1"/>
</dbReference>
<evidence type="ECO:0000256" key="3">
    <source>
        <dbReference type="ARBA" id="ARBA00022475"/>
    </source>
</evidence>
<evidence type="ECO:0000313" key="15">
    <source>
        <dbReference type="Proteomes" id="UP001060039"/>
    </source>
</evidence>
<evidence type="ECO:0000256" key="9">
    <source>
        <dbReference type="PROSITE-ProRule" id="PRU00703"/>
    </source>
</evidence>
<evidence type="ECO:0000256" key="10">
    <source>
        <dbReference type="PROSITE-ProRule" id="PRU01193"/>
    </source>
</evidence>
<feature type="transmembrane region" description="Helical" evidence="11">
    <location>
        <begin position="135"/>
        <end position="158"/>
    </location>
</feature>
<dbReference type="Pfam" id="PF03471">
    <property type="entry name" value="CorC_HlyC"/>
    <property type="match status" value="1"/>
</dbReference>
<evidence type="ECO:0000259" key="13">
    <source>
        <dbReference type="PROSITE" id="PS51846"/>
    </source>
</evidence>
<dbReference type="PANTHER" id="PTHR43099:SF5">
    <property type="entry name" value="HLYC_CORC FAMILY TRANSPORTER"/>
    <property type="match status" value="1"/>
</dbReference>
<evidence type="ECO:0000256" key="4">
    <source>
        <dbReference type="ARBA" id="ARBA00022692"/>
    </source>
</evidence>
<dbReference type="RefSeq" id="WP_255159403.1">
    <property type="nucleotide sequence ID" value="NZ_CP101497.1"/>
</dbReference>
<sequence length="426" mass="45558">MGDIALTIGLIALFIAIGGVFAAAEIALVSLRESQLVTLEKRSARGARVAALARDPNTFLAAVQIGVTLSGFLSAAYGATALAPYLTPTLVAGGIAEPVAAAISIITMTLIVAYASLVFGELAPKRLALQRAESFALIVAPVLAGFAVAVKPLVWLLAASSNLVVRLFGGDPHQRAEQMSDDELRELVDAHDGLGDEEREIVGDVLHAADRTLAEVMRHRADMVAVRGDLTLDEARQWAREQPYSRYPVLHGGFDGITTFVHVRDLAWAPEGADLASIERPLAALPSTARILPTLTRMRRDGDHIALVVDEYGGVDGIVTLEDIVEELIGEVYDEYDETDALTDGAIDATVLVAGSLTIEEFADRTGVVVDDGPYETIAGYVVDRLGRIPNDGDAVETAEARLVVRGVERRRIVQVEVERLEPAID</sequence>
<protein>
    <submittedName>
        <fullName evidence="14">Hemolysin family protein</fullName>
    </submittedName>
</protein>
<feature type="domain" description="CBS" evidence="12">
    <location>
        <begin position="278"/>
        <end position="335"/>
    </location>
</feature>
<dbReference type="InterPro" id="IPR000644">
    <property type="entry name" value="CBS_dom"/>
</dbReference>
<evidence type="ECO:0000256" key="7">
    <source>
        <dbReference type="ARBA" id="ARBA00023122"/>
    </source>
</evidence>
<proteinExistence type="inferred from homology"/>
<evidence type="ECO:0000256" key="1">
    <source>
        <dbReference type="ARBA" id="ARBA00004651"/>
    </source>
</evidence>
<feature type="transmembrane region" description="Helical" evidence="11">
    <location>
        <begin position="99"/>
        <end position="123"/>
    </location>
</feature>
<dbReference type="InterPro" id="IPR036318">
    <property type="entry name" value="FAD-bd_PCMH-like_sf"/>
</dbReference>
<keyword evidence="15" id="KW-1185">Reference proteome</keyword>
<dbReference type="InterPro" id="IPR016169">
    <property type="entry name" value="FAD-bd_PCMH_sub2"/>
</dbReference>
<feature type="transmembrane region" description="Helical" evidence="11">
    <location>
        <begin position="6"/>
        <end position="31"/>
    </location>
</feature>
<name>A0ABY5FVC9_9MICO</name>
<reference evidence="14" key="1">
    <citation type="submission" date="2022-07" db="EMBL/GenBank/DDBJ databases">
        <title>Taxonomic analysis of Microcella humidisoli nov. sp., isolated from riverside soil.</title>
        <authorList>
            <person name="Molina K.M."/>
            <person name="Kim S.B."/>
        </authorList>
    </citation>
    <scope>NUCLEOTIDE SEQUENCE</scope>
    <source>
        <strain evidence="14">MMS21-STM10</strain>
    </source>
</reference>
<dbReference type="InterPro" id="IPR046342">
    <property type="entry name" value="CBS_dom_sf"/>
</dbReference>
<dbReference type="Gene3D" id="3.30.465.10">
    <property type="match status" value="1"/>
</dbReference>
<dbReference type="Proteomes" id="UP001060039">
    <property type="component" value="Chromosome"/>
</dbReference>
<dbReference type="SMART" id="SM01091">
    <property type="entry name" value="CorC_HlyC"/>
    <property type="match status" value="1"/>
</dbReference>
<dbReference type="PROSITE" id="PS51846">
    <property type="entry name" value="CNNM"/>
    <property type="match status" value="1"/>
</dbReference>
<dbReference type="SUPFAM" id="SSF56176">
    <property type="entry name" value="FAD-binding/transporter-associated domain-like"/>
    <property type="match status" value="1"/>
</dbReference>
<dbReference type="EMBL" id="CP101497">
    <property type="protein sequence ID" value="UTT62260.1"/>
    <property type="molecule type" value="Genomic_DNA"/>
</dbReference>
<dbReference type="InterPro" id="IPR044751">
    <property type="entry name" value="Ion_transp-like_CBS"/>
</dbReference>
<comment type="subcellular location">
    <subcellularLocation>
        <location evidence="1">Cell membrane</location>
        <topology evidence="1">Multi-pass membrane protein</topology>
    </subcellularLocation>
</comment>
<dbReference type="Gene3D" id="3.10.580.10">
    <property type="entry name" value="CBS-domain"/>
    <property type="match status" value="1"/>
</dbReference>
<dbReference type="SUPFAM" id="SSF54631">
    <property type="entry name" value="CBS-domain pair"/>
    <property type="match status" value="1"/>
</dbReference>
<evidence type="ECO:0000256" key="8">
    <source>
        <dbReference type="ARBA" id="ARBA00023136"/>
    </source>
</evidence>
<keyword evidence="4 10" id="KW-0812">Transmembrane</keyword>
<dbReference type="PANTHER" id="PTHR43099">
    <property type="entry name" value="UPF0053 PROTEIN YRKA"/>
    <property type="match status" value="1"/>
</dbReference>
<dbReference type="PROSITE" id="PS51371">
    <property type="entry name" value="CBS"/>
    <property type="match status" value="1"/>
</dbReference>
<evidence type="ECO:0000256" key="6">
    <source>
        <dbReference type="ARBA" id="ARBA00022989"/>
    </source>
</evidence>
<comment type="similarity">
    <text evidence="2">Belongs to the UPF0053 family.</text>
</comment>
<keyword evidence="6 10" id="KW-1133">Transmembrane helix</keyword>
<evidence type="ECO:0000256" key="11">
    <source>
        <dbReference type="SAM" id="Phobius"/>
    </source>
</evidence>
<organism evidence="14 15">
    <name type="scientific">Microcella humidisoli</name>
    <dbReference type="NCBI Taxonomy" id="2963406"/>
    <lineage>
        <taxon>Bacteria</taxon>
        <taxon>Bacillati</taxon>
        <taxon>Actinomycetota</taxon>
        <taxon>Actinomycetes</taxon>
        <taxon>Micrococcales</taxon>
        <taxon>Microbacteriaceae</taxon>
        <taxon>Microcella</taxon>
    </lineage>
</organism>